<evidence type="ECO:0000313" key="3">
    <source>
        <dbReference type="Proteomes" id="UP000006166"/>
    </source>
</evidence>
<accession>A0A806CN46</accession>
<keyword evidence="3" id="KW-1185">Reference proteome</keyword>
<evidence type="ECO:0000256" key="1">
    <source>
        <dbReference type="SAM" id="Phobius"/>
    </source>
</evidence>
<dbReference type="EMBL" id="CP001523">
    <property type="protein sequence ID" value="ACN93517.1"/>
    <property type="molecule type" value="Genomic_DNA"/>
</dbReference>
<proteinExistence type="predicted"/>
<protein>
    <submittedName>
        <fullName evidence="2">Uncharacterized protein</fullName>
    </submittedName>
</protein>
<organism evidence="2 3">
    <name type="scientific">Borreliella finlandensis</name>
    <dbReference type="NCBI Taxonomy" id="498741"/>
    <lineage>
        <taxon>Bacteria</taxon>
        <taxon>Pseudomonadati</taxon>
        <taxon>Spirochaetota</taxon>
        <taxon>Spirochaetia</taxon>
        <taxon>Spirochaetales</taxon>
        <taxon>Borreliaceae</taxon>
        <taxon>Borreliella</taxon>
    </lineage>
</organism>
<keyword evidence="1" id="KW-0472">Membrane</keyword>
<geneLocation type="plasmid" evidence="2 3">
    <name>SV1_lp28-4</name>
</geneLocation>
<gene>
    <name evidence="2" type="ORF">BSV1_I05</name>
</gene>
<feature type="transmembrane region" description="Helical" evidence="1">
    <location>
        <begin position="12"/>
        <end position="33"/>
    </location>
</feature>
<name>A0A806CN46_9SPIR</name>
<dbReference type="Proteomes" id="UP000006166">
    <property type="component" value="Plasmid SV1_lp28-4"/>
</dbReference>
<keyword evidence="2" id="KW-0614">Plasmid</keyword>
<evidence type="ECO:0000313" key="2">
    <source>
        <dbReference type="EMBL" id="ACN93517.1"/>
    </source>
</evidence>
<keyword evidence="1" id="KW-0812">Transmembrane</keyword>
<reference evidence="2 3" key="1">
    <citation type="journal article" date="2011" name="J. Bacteriol.">
        <title>Whole genome sequence of an unusual Borrelia burgdorferi sensu lato isolate.</title>
        <authorList>
            <person name="Casjens S.R."/>
            <person name="Fraser-Liggett C.M."/>
            <person name="Mongodin E.F."/>
            <person name="Qiu W.G."/>
            <person name="Dunn J.J."/>
            <person name="Luft B.J."/>
            <person name="Schutzer S.E."/>
        </authorList>
    </citation>
    <scope>NUCLEOTIDE SEQUENCE [LARGE SCALE GENOMIC DNA]</scope>
    <source>
        <strain evidence="2">SV1</strain>
        <plasmid evidence="3">SV1_lp28-4</plasmid>
    </source>
</reference>
<dbReference type="AlphaFoldDB" id="A0A806CN46"/>
<keyword evidence="1" id="KW-1133">Transmembrane helix</keyword>
<sequence length="37" mass="4194">MVYVLLDSNSLYFGGWLYVLGILLYGLDIEIGIRNSL</sequence>